<keyword evidence="2" id="KW-1185">Reference proteome</keyword>
<proteinExistence type="predicted"/>
<comment type="caution">
    <text evidence="1">The sequence shown here is derived from an EMBL/GenBank/DDBJ whole genome shotgun (WGS) entry which is preliminary data.</text>
</comment>
<accession>A0ACC1HJE0</accession>
<protein>
    <submittedName>
        <fullName evidence="1">Uncharacterized protein</fullName>
    </submittedName>
</protein>
<reference evidence="1" key="1">
    <citation type="submission" date="2022-06" db="EMBL/GenBank/DDBJ databases">
        <title>Phylogenomic reconstructions and comparative analyses of Kickxellomycotina fungi.</title>
        <authorList>
            <person name="Reynolds N.K."/>
            <person name="Stajich J.E."/>
            <person name="Barry K."/>
            <person name="Grigoriev I.V."/>
            <person name="Crous P."/>
            <person name="Smith M.E."/>
        </authorList>
    </citation>
    <scope>NUCLEOTIDE SEQUENCE</scope>
    <source>
        <strain evidence="1">RSA 2271</strain>
    </source>
</reference>
<dbReference type="EMBL" id="JAMZIH010004288">
    <property type="protein sequence ID" value="KAJ1676337.1"/>
    <property type="molecule type" value="Genomic_DNA"/>
</dbReference>
<evidence type="ECO:0000313" key="1">
    <source>
        <dbReference type="EMBL" id="KAJ1676337.1"/>
    </source>
</evidence>
<evidence type="ECO:0000313" key="2">
    <source>
        <dbReference type="Proteomes" id="UP001145114"/>
    </source>
</evidence>
<gene>
    <name evidence="1" type="ORF">EV182_008392</name>
</gene>
<feature type="non-terminal residue" evidence="1">
    <location>
        <position position="183"/>
    </location>
</feature>
<dbReference type="Proteomes" id="UP001145114">
    <property type="component" value="Unassembled WGS sequence"/>
</dbReference>
<organism evidence="1 2">
    <name type="scientific">Spiromyces aspiralis</name>
    <dbReference type="NCBI Taxonomy" id="68401"/>
    <lineage>
        <taxon>Eukaryota</taxon>
        <taxon>Fungi</taxon>
        <taxon>Fungi incertae sedis</taxon>
        <taxon>Zoopagomycota</taxon>
        <taxon>Kickxellomycotina</taxon>
        <taxon>Kickxellomycetes</taxon>
        <taxon>Kickxellales</taxon>
        <taxon>Kickxellaceae</taxon>
        <taxon>Spiromyces</taxon>
    </lineage>
</organism>
<sequence>MTEGTQYIPYRPKRTVPTIRGVPGLSHLFYAAPPAGSRPNSSMDIAAMGKDHAREGTGLTGTGARSIPRIEHLYSSPTGWGEGYDRDRPDNGVGSTNHMARSANGGCKYPPQKAAARTYNLKYLQSYLETGHVPSSSESSESDSSSFDTDSSPDAGTESDDEAESESSGLNAVSDPPHDQLYG</sequence>
<name>A0ACC1HJE0_9FUNG</name>